<evidence type="ECO:0000259" key="2">
    <source>
        <dbReference type="Pfam" id="PF08241"/>
    </source>
</evidence>
<dbReference type="Gene3D" id="3.40.50.150">
    <property type="entry name" value="Vaccinia Virus protein VP39"/>
    <property type="match status" value="1"/>
</dbReference>
<name>A0A235BT56_UNCW3</name>
<dbReference type="Pfam" id="PF08241">
    <property type="entry name" value="Methyltransf_11"/>
    <property type="match status" value="1"/>
</dbReference>
<accession>A0A235BT56</accession>
<evidence type="ECO:0000256" key="1">
    <source>
        <dbReference type="ARBA" id="ARBA00022679"/>
    </source>
</evidence>
<feature type="domain" description="Methyltransferase type 11" evidence="2">
    <location>
        <begin position="74"/>
        <end position="168"/>
    </location>
</feature>
<organism evidence="3 4">
    <name type="scientific">candidate division WOR-3 bacterium JGI_Cruoil_03_51_56</name>
    <dbReference type="NCBI Taxonomy" id="1973747"/>
    <lineage>
        <taxon>Bacteria</taxon>
        <taxon>Bacteria division WOR-3</taxon>
    </lineage>
</organism>
<dbReference type="GO" id="GO:0008757">
    <property type="term" value="F:S-adenosylmethionine-dependent methyltransferase activity"/>
    <property type="evidence" value="ECO:0007669"/>
    <property type="project" value="InterPro"/>
</dbReference>
<dbReference type="InterPro" id="IPR029063">
    <property type="entry name" value="SAM-dependent_MTases_sf"/>
</dbReference>
<gene>
    <name evidence="3" type="ORF">CH330_05725</name>
</gene>
<dbReference type="InterPro" id="IPR050447">
    <property type="entry name" value="Erg6_SMT_methyltransf"/>
</dbReference>
<dbReference type="PANTHER" id="PTHR44068">
    <property type="entry name" value="ZGC:194242"/>
    <property type="match status" value="1"/>
</dbReference>
<dbReference type="SUPFAM" id="SSF53335">
    <property type="entry name" value="S-adenosyl-L-methionine-dependent methyltransferases"/>
    <property type="match status" value="1"/>
</dbReference>
<reference evidence="3 4" key="1">
    <citation type="submission" date="2017-07" db="EMBL/GenBank/DDBJ databases">
        <title>Recovery of genomes from metagenomes via a dereplication, aggregation, and scoring strategy.</title>
        <authorList>
            <person name="Sieber C.M."/>
            <person name="Probst A.J."/>
            <person name="Sharrar A."/>
            <person name="Thomas B.C."/>
            <person name="Hess M."/>
            <person name="Tringe S.G."/>
            <person name="Banfield J.F."/>
        </authorList>
    </citation>
    <scope>NUCLEOTIDE SEQUENCE [LARGE SCALE GENOMIC DNA]</scope>
    <source>
        <strain evidence="3">JGI_Cruoil_03_51_56</strain>
    </source>
</reference>
<dbReference type="Proteomes" id="UP000215559">
    <property type="component" value="Unassembled WGS sequence"/>
</dbReference>
<dbReference type="AlphaFoldDB" id="A0A235BT56"/>
<protein>
    <recommendedName>
        <fullName evidence="2">Methyltransferase type 11 domain-containing protein</fullName>
    </recommendedName>
</protein>
<evidence type="ECO:0000313" key="3">
    <source>
        <dbReference type="EMBL" id="OYD15424.1"/>
    </source>
</evidence>
<keyword evidence="1" id="KW-0808">Transferase</keyword>
<dbReference type="CDD" id="cd02440">
    <property type="entry name" value="AdoMet_MTases"/>
    <property type="match status" value="1"/>
</dbReference>
<comment type="caution">
    <text evidence="3">The sequence shown here is derived from an EMBL/GenBank/DDBJ whole genome shotgun (WGS) entry which is preliminary data.</text>
</comment>
<dbReference type="InterPro" id="IPR013216">
    <property type="entry name" value="Methyltransf_11"/>
</dbReference>
<evidence type="ECO:0000313" key="4">
    <source>
        <dbReference type="Proteomes" id="UP000215559"/>
    </source>
</evidence>
<proteinExistence type="predicted"/>
<dbReference type="PANTHER" id="PTHR44068:SF11">
    <property type="entry name" value="GERANYL DIPHOSPHATE 2-C-METHYLTRANSFERASE"/>
    <property type="match status" value="1"/>
</dbReference>
<dbReference type="EMBL" id="NOZP01000104">
    <property type="protein sequence ID" value="OYD15424.1"/>
    <property type="molecule type" value="Genomic_DNA"/>
</dbReference>
<sequence>MAKKYTVLETWIVNETKPEESNSASQTYDRMGQQAAGKLPVIDVEQDFQDEKHFYDEARIRDFVAHLAGAATVLDIGPGDGWPLLRIAPFFKSVTGIDPSQKRVDGCQANAEKLGITNVTVKKLSAMELDFKDNSFDGVVAASSIEQCADPFQVLREVFRVLKPGGKFRVEFECFSQQEKGVTERVFLTETEESLGYHYVLQHHRPPWERNYLVKLSNEPETNKAFKKLADLIERIGPNPSLNPEVGLQFLERNQAAITKSSWYELEHFTSVTMKETLEEVGFVNVRISFSAATLARTMWPRIKESGLSDEQVKNVLRGLADVAVRLDAPASLGEPVVAVKPSNL</sequence>